<dbReference type="Pfam" id="PF06114">
    <property type="entry name" value="Peptidase_M78"/>
    <property type="match status" value="1"/>
</dbReference>
<dbReference type="Gene3D" id="1.10.10.2910">
    <property type="match status" value="1"/>
</dbReference>
<evidence type="ECO:0000313" key="3">
    <source>
        <dbReference type="Proteomes" id="UP000285859"/>
    </source>
</evidence>
<feature type="domain" description="IrrE N-terminal-like" evidence="1">
    <location>
        <begin position="83"/>
        <end position="160"/>
    </location>
</feature>
<sequence>MTNQTNSNTPYPDYALAQYSAYQTLVSSNLYELPINIKKLIRSYGIHIQTYADFAKDCHISMDNVVFMCASEDGCTMKRSDGSYLLLYNDLIKSKGRIRYTLAHELGHYILKHHSKNNKIKISRGNFLKNLNKLEYNKLEQEANYFAKRFLVPLPIVDKIVTKLNFIDVPTLINIFGITQQPANYIINELSKRKNRIYSYKESYQLSLKFQNFIAKHYNNKTCLSCQYNYEITSNFCPICGQNFFIIPDFKNTTLSNLLRTTNSMNYPTLNLDAEGRIKDLCPICKNETLYGNYCQICGIDIINKCTGIKTSNGGILTSSTPCSTPLKGDARHCTECGANSTFLENGLLKSWTDAPQTEK</sequence>
<dbReference type="EMBL" id="SAXH01000038">
    <property type="protein sequence ID" value="RWR43874.1"/>
    <property type="molecule type" value="Genomic_DNA"/>
</dbReference>
<comment type="caution">
    <text evidence="2">The sequence shown here is derived from an EMBL/GenBank/DDBJ whole genome shotgun (WGS) entry which is preliminary data.</text>
</comment>
<dbReference type="AlphaFoldDB" id="A0A3S3P9S0"/>
<dbReference type="InterPro" id="IPR010359">
    <property type="entry name" value="IrrE_HExxH"/>
</dbReference>
<accession>A0A3S3P9S0</accession>
<reference evidence="2 3" key="1">
    <citation type="submission" date="2019-01" db="EMBL/GenBank/DDBJ databases">
        <title>Whole genome sequence of Lactococcus lactis isolated from cow milk.</title>
        <authorList>
            <person name="Sundararaman A."/>
            <person name="Tamang J.-P."/>
            <person name="Halami P."/>
        </authorList>
    </citation>
    <scope>NUCLEOTIDE SEQUENCE [LARGE SCALE GENOMIC DNA]</scope>
    <source>
        <strain evidence="2 3">C2D</strain>
    </source>
</reference>
<evidence type="ECO:0000259" key="1">
    <source>
        <dbReference type="Pfam" id="PF06114"/>
    </source>
</evidence>
<protein>
    <submittedName>
        <fullName evidence="2">ImmA/IrrE family metallo-endopeptidase</fullName>
    </submittedName>
</protein>
<proteinExistence type="predicted"/>
<dbReference type="Proteomes" id="UP000285859">
    <property type="component" value="Unassembled WGS sequence"/>
</dbReference>
<name>A0A3S3P9S0_9LACT</name>
<organism evidence="2 3">
    <name type="scientific">Lactococcus lactis</name>
    <dbReference type="NCBI Taxonomy" id="1358"/>
    <lineage>
        <taxon>Bacteria</taxon>
        <taxon>Bacillati</taxon>
        <taxon>Bacillota</taxon>
        <taxon>Bacilli</taxon>
        <taxon>Lactobacillales</taxon>
        <taxon>Streptococcaceae</taxon>
        <taxon>Lactococcus</taxon>
    </lineage>
</organism>
<gene>
    <name evidence="2" type="ORF">EO246_12440</name>
</gene>
<evidence type="ECO:0000313" key="2">
    <source>
        <dbReference type="EMBL" id="RWR43874.1"/>
    </source>
</evidence>
<dbReference type="RefSeq" id="WP_128268160.1">
    <property type="nucleotide sequence ID" value="NZ_JACCJA010000008.1"/>
</dbReference>